<dbReference type="EMBL" id="JAIWYP010000014">
    <property type="protein sequence ID" value="KAH3706890.1"/>
    <property type="molecule type" value="Genomic_DNA"/>
</dbReference>
<evidence type="ECO:0000313" key="2">
    <source>
        <dbReference type="Proteomes" id="UP000828390"/>
    </source>
</evidence>
<dbReference type="AlphaFoldDB" id="A0A9D3YT66"/>
<protein>
    <submittedName>
        <fullName evidence="1">Uncharacterized protein</fullName>
    </submittedName>
</protein>
<organism evidence="1 2">
    <name type="scientific">Dreissena polymorpha</name>
    <name type="common">Zebra mussel</name>
    <name type="synonym">Mytilus polymorpha</name>
    <dbReference type="NCBI Taxonomy" id="45954"/>
    <lineage>
        <taxon>Eukaryota</taxon>
        <taxon>Metazoa</taxon>
        <taxon>Spiralia</taxon>
        <taxon>Lophotrochozoa</taxon>
        <taxon>Mollusca</taxon>
        <taxon>Bivalvia</taxon>
        <taxon>Autobranchia</taxon>
        <taxon>Heteroconchia</taxon>
        <taxon>Euheterodonta</taxon>
        <taxon>Imparidentia</taxon>
        <taxon>Neoheterodontei</taxon>
        <taxon>Myida</taxon>
        <taxon>Dreissenoidea</taxon>
        <taxon>Dreissenidae</taxon>
        <taxon>Dreissena</taxon>
    </lineage>
</organism>
<sequence length="422" mass="48881">MTDILDELNNERASERCHLIFALHLDKLPSTEERRQLQNDLDKRLKWHPIRWDQSLSVVFGKDNTVLPIAVSDYFEKLLLEVFSDIVGCLKLFIPDSTWGKTTTHFDLAKYVCTYRTRKSIATYIRSMEMTTSSLTIPPETIQRDSLLSLARLIKCLVLFPCYEHLSIPSDVLQEIIVGAQFEDEFIQRITPATKHTLLNINTNKQEVTKLKFIYDDRNQYSDLVKSIIQDVWPLIQKLENEYSKRSTICKQMLFEVAHYLEQGASEKKTEKQLEAPAVPSHLREEILRVKGVYCIGTVYNEFTVFLHQEADKELENRVRSEIDSIIKMHKMHFEYLIEKIIKTPIALANRYATQIENGNVIRSPGSATEFRYGTLGSFVKGSDDKMYAITCAHVVSHPDNDLDVFITERERADDFRLFANS</sequence>
<evidence type="ECO:0000313" key="1">
    <source>
        <dbReference type="EMBL" id="KAH3706890.1"/>
    </source>
</evidence>
<name>A0A9D3YT66_DREPO</name>
<accession>A0A9D3YT66</accession>
<keyword evidence="2" id="KW-1185">Reference proteome</keyword>
<gene>
    <name evidence="1" type="ORF">DPMN_066281</name>
</gene>
<dbReference type="Proteomes" id="UP000828390">
    <property type="component" value="Unassembled WGS sequence"/>
</dbReference>
<proteinExistence type="predicted"/>
<reference evidence="1" key="1">
    <citation type="journal article" date="2019" name="bioRxiv">
        <title>The Genome of the Zebra Mussel, Dreissena polymorpha: A Resource for Invasive Species Research.</title>
        <authorList>
            <person name="McCartney M.A."/>
            <person name="Auch B."/>
            <person name="Kono T."/>
            <person name="Mallez S."/>
            <person name="Zhang Y."/>
            <person name="Obille A."/>
            <person name="Becker A."/>
            <person name="Abrahante J.E."/>
            <person name="Garbe J."/>
            <person name="Badalamenti J.P."/>
            <person name="Herman A."/>
            <person name="Mangelson H."/>
            <person name="Liachko I."/>
            <person name="Sullivan S."/>
            <person name="Sone E.D."/>
            <person name="Koren S."/>
            <person name="Silverstein K.A.T."/>
            <person name="Beckman K.B."/>
            <person name="Gohl D.M."/>
        </authorList>
    </citation>
    <scope>NUCLEOTIDE SEQUENCE</scope>
    <source>
        <strain evidence="1">Duluth1</strain>
        <tissue evidence="1">Whole animal</tissue>
    </source>
</reference>
<reference evidence="1" key="2">
    <citation type="submission" date="2020-11" db="EMBL/GenBank/DDBJ databases">
        <authorList>
            <person name="McCartney M.A."/>
            <person name="Auch B."/>
            <person name="Kono T."/>
            <person name="Mallez S."/>
            <person name="Becker A."/>
            <person name="Gohl D.M."/>
            <person name="Silverstein K.A.T."/>
            <person name="Koren S."/>
            <person name="Bechman K.B."/>
            <person name="Herman A."/>
            <person name="Abrahante J.E."/>
            <person name="Garbe J."/>
        </authorList>
    </citation>
    <scope>NUCLEOTIDE SEQUENCE</scope>
    <source>
        <strain evidence="1">Duluth1</strain>
        <tissue evidence="1">Whole animal</tissue>
    </source>
</reference>
<dbReference type="OrthoDB" id="10671431at2759"/>
<comment type="caution">
    <text evidence="1">The sequence shown here is derived from an EMBL/GenBank/DDBJ whole genome shotgun (WGS) entry which is preliminary data.</text>
</comment>